<proteinExistence type="predicted"/>
<accession>A0A2T0U405</accession>
<comment type="caution">
    <text evidence="2">The sequence shown here is derived from an EMBL/GenBank/DDBJ whole genome shotgun (WGS) entry which is preliminary data.</text>
</comment>
<dbReference type="PANTHER" id="PTHR34985">
    <property type="entry name" value="SLR0554 PROTEIN"/>
    <property type="match status" value="1"/>
</dbReference>
<dbReference type="InterPro" id="IPR007936">
    <property type="entry name" value="VapE-like_dom"/>
</dbReference>
<dbReference type="Proteomes" id="UP000238034">
    <property type="component" value="Unassembled WGS sequence"/>
</dbReference>
<evidence type="ECO:0000313" key="2">
    <source>
        <dbReference type="EMBL" id="PRY52630.1"/>
    </source>
</evidence>
<protein>
    <submittedName>
        <fullName evidence="2">Virulence-associated protein E</fullName>
    </submittedName>
</protein>
<dbReference type="PANTHER" id="PTHR34985:SF1">
    <property type="entry name" value="SLR0554 PROTEIN"/>
    <property type="match status" value="1"/>
</dbReference>
<keyword evidence="3" id="KW-1185">Reference proteome</keyword>
<reference evidence="2 3" key="1">
    <citation type="submission" date="2018-03" db="EMBL/GenBank/DDBJ databases">
        <title>Genomic Encyclopedia of Type Strains, Phase III (KMG-III): the genomes of soil and plant-associated and newly described type strains.</title>
        <authorList>
            <person name="Whitman W."/>
        </authorList>
    </citation>
    <scope>NUCLEOTIDE SEQUENCE [LARGE SCALE GENOMIC DNA]</scope>
    <source>
        <strain evidence="2 3">CGMCC 1.9313</strain>
    </source>
</reference>
<gene>
    <name evidence="2" type="ORF">B0I27_10596</name>
</gene>
<sequence length="400" mass="47131">MNTRPCYNLGESESKSSTIEMIKFLFEKYDFLNNIILNEVMISLKNQNTYLPVNPNTLYIEVRQAGKRTTVSEINTFLSSDYIVKVNPFEEYFKSLERRFKEFKEDHIQKFSQYIEVENQERFSIQFKKWLVRCVVCALIDDYFNKQALTLVQEEQNSGKSTLTRFLIPDELYNYQAENIAVDKDSLIALCQNFIIIQDELSTLSKTEINAQKTLMSKSYIKVRHPYDRKPKMEPRRASIIGSTNRTEFLNDESGSVRWLCFNIKKINWNYKTEVDINAVWAQAYYLYRTGFKYEMTPAEIKENEISNNQHTTFTVEMELIQKYYSPGSSDDYQQFYTATDLVEHLTTNIEGKLKINPVEVGKALKILGFEQVQRRGHENQKYPVKGYLIKYNPLTTYYS</sequence>
<dbReference type="EMBL" id="PVTH01000005">
    <property type="protein sequence ID" value="PRY52630.1"/>
    <property type="molecule type" value="Genomic_DNA"/>
</dbReference>
<feature type="domain" description="Virulence-associated protein E-like" evidence="1">
    <location>
        <begin position="108"/>
        <end position="312"/>
    </location>
</feature>
<name>A0A2T0U405_9SPHI</name>
<dbReference type="RefSeq" id="WP_106293053.1">
    <property type="nucleotide sequence ID" value="NZ_PVTH01000005.1"/>
</dbReference>
<dbReference type="Pfam" id="PF05272">
    <property type="entry name" value="VapE-like_dom"/>
    <property type="match status" value="1"/>
</dbReference>
<organism evidence="2 3">
    <name type="scientific">Arcticibacter pallidicorallinus</name>
    <dbReference type="NCBI Taxonomy" id="1259464"/>
    <lineage>
        <taxon>Bacteria</taxon>
        <taxon>Pseudomonadati</taxon>
        <taxon>Bacteroidota</taxon>
        <taxon>Sphingobacteriia</taxon>
        <taxon>Sphingobacteriales</taxon>
        <taxon>Sphingobacteriaceae</taxon>
        <taxon>Arcticibacter</taxon>
    </lineage>
</organism>
<evidence type="ECO:0000313" key="3">
    <source>
        <dbReference type="Proteomes" id="UP000238034"/>
    </source>
</evidence>
<dbReference type="AlphaFoldDB" id="A0A2T0U405"/>
<dbReference type="OrthoDB" id="9801888at2"/>
<evidence type="ECO:0000259" key="1">
    <source>
        <dbReference type="Pfam" id="PF05272"/>
    </source>
</evidence>